<dbReference type="EMBL" id="JH126399">
    <property type="protein sequence ID" value="EGX97039.1"/>
    <property type="molecule type" value="Genomic_DNA"/>
</dbReference>
<evidence type="ECO:0000313" key="4">
    <source>
        <dbReference type="EMBL" id="EGX97039.1"/>
    </source>
</evidence>
<dbReference type="HOGENOM" id="CLU_239256_0_0_1"/>
<evidence type="ECO:0000259" key="3">
    <source>
        <dbReference type="Pfam" id="PF12708"/>
    </source>
</evidence>
<keyword evidence="5" id="KW-1185">Reference proteome</keyword>
<feature type="region of interest" description="Disordered" evidence="1">
    <location>
        <begin position="492"/>
        <end position="516"/>
    </location>
</feature>
<dbReference type="Proteomes" id="UP000001610">
    <property type="component" value="Unassembled WGS sequence"/>
</dbReference>
<dbReference type="eggNOG" id="ENOG502SK24">
    <property type="taxonomic scope" value="Eukaryota"/>
</dbReference>
<evidence type="ECO:0000256" key="1">
    <source>
        <dbReference type="SAM" id="MobiDB-lite"/>
    </source>
</evidence>
<dbReference type="Gene3D" id="3.40.50.1110">
    <property type="entry name" value="SGNH hydrolase"/>
    <property type="match status" value="1"/>
</dbReference>
<evidence type="ECO:0000313" key="5">
    <source>
        <dbReference type="Proteomes" id="UP000001610"/>
    </source>
</evidence>
<dbReference type="KEGG" id="cmt:CCM_01698"/>
<feature type="domain" description="Rhamnogalacturonase A/B/Epimerase-like pectate lyase" evidence="3">
    <location>
        <begin position="602"/>
        <end position="826"/>
    </location>
</feature>
<dbReference type="Pfam" id="PF12708">
    <property type="entry name" value="Pect-lyase_RHGA_epim"/>
    <property type="match status" value="1"/>
</dbReference>
<dbReference type="OrthoDB" id="1046782at2759"/>
<dbReference type="InParanoid" id="G3J6L1"/>
<accession>G3J6L1</accession>
<dbReference type="GO" id="GO:0006629">
    <property type="term" value="P:lipid metabolic process"/>
    <property type="evidence" value="ECO:0007669"/>
    <property type="project" value="TreeGrafter"/>
</dbReference>
<sequence length="1755" mass="194607">MTGPSDTSTNQPFNHPHPAMTVFWYAAAVLSALAALHRLFKLHAVHSLFLSCATRTDTRCQTRFENLEHFYTPRGDAARYKWPTLVTYEFEADGDSILIEVPAGSFWGLPAVRHHTQEMCREVYMVSGNWAIGQFMGSGPVRGPPELPNLFQRIVIRYAPAQRPSQIRRFGSKKARQLDHMIVSAVQDARVYFKLCSTPLWLRLVYAALSALSPHAADTLARRILWVQIRTMFFCHDTWEFRGTCMIFRIFWPFFNEPDWVRKFEDWSEGYKSRQFLRLNYWLGYALLGMEPEYAEYQIATPKIYIYMVKASRSNAGSWLLVTPGCVCFQSYPLQHRVALRNCSLIFSNEEAAQTVHSLNQDIILVQRPHAPSKSSASPSDMIVPLEFLCFSVVALLCSRSLAKPTTSPLSMLEIDFIKPTKEQMTEIHDKFILSLNTTEASFPPPPPPPPLPHTISLANASSADLSQARARVDRAIKQQGEYNIWRLANPKRGKKLDPSTARVQRDTAKQPFPPRLTPELLKAVKLTNDVDTQDLHNNGTLQRYQSEAKIYIQDLRPPVGSSARPTSLKRVTGWDGSDWMADQDHSLSQQPFHSEKDYKVWRNVKDYGAVGDGVTDDTDAIQKAISDGKRCGKGCPESSVSGAIVYFPSGTYRVDRSIVLYYNTQLVGGVKGAIPTIQSARNFIGLGVFTTDVYLPDGHSEWYLNTSNFYRSIRGLQIDIRLTRQKGMVGIHWQVAQATTIEETSVMMSNASSTTQVGIFAENGSGGWMGDITISNGEYGILAGSQQYSASRITIIGSQKCIGLIWNWVWSWSHLRLEGCKVGIDLTAGGSDSKSPVGSLSVVDSSIIHCDTAIKAHPFTLTQAKEQGSTIITLSHSQIYGSTTFIGFADGASISKRVDDWKIDYWQFGNDFRQGDVAHGESTPKEDRPASLLDSNGNWFSTGYDWMLPQALRRRIRLTSGSSKPIFYNRNKDQVINARLHAAGDGKTDDTVALQSLFQYAAENSLVLYIPGKSGVYLISSPLLIPPNSRIRGEVWSQLMAVGDRFSDAQHPTAMITVGQGEKDGLVQMENLLFTSRGALPGLALLQWNIQKSKPGNVGMWDCHFRVGGAVGTDLRKTDCPKLSGSVNKKCIAGAIMFVKTDKGSGYFENMWAWVADHDLDDAAGDDSNQINVYFGRGILIFGDGPTWWRGTASEHSAMYQYNIVSASNVYMSIIQTESPYYQGTSFLQAPAPFKVDNWIGEPLFDTCGSATTNCNVAWALLIQASDGIYIDGTGLYSWFQNYNQDCVGKKNCQQRLVNIFNSANVFISHLITIGSVEVVTPAISNYYNRIIYVDDALEASAYPWWTAVASYLDSSDKINITSGAYPIKKGWVSFGDSYAAGIGAGSPLDTESKCSRGRGGHPAILNQIIRQSHQVSPSWQVYACSGETAAQFHAKEGVNQLGRWVPDTSDVATVSFTGNDFGFGDIVSHCIMGYPRGSQNEKCAMDRALTTAKLNADGKVTELVHDILDDIFRKKGDNGRFMVYWTGYPQFFDSSDHACDLVHFSAWGGIWRGADLTTSLRLELNSFSTQLNGLIKFAIHTYNYHLPFPRAKFVDLDTNSNIYARRRFCEPGATEPRSTHDSQNAVAVFYPNGWDDIPSASESFYMPPKEDGDAPDSWSISVQSSMCSESEDANEPLRPMLCAAARQVANGTLTISDIEKTGDVGAGAGAAVKNSDGSVTITAYSVAYLKMFHPKTRANLHIAQAVHDALIFN</sequence>
<feature type="transmembrane region" description="Helical" evidence="2">
    <location>
        <begin position="22"/>
        <end position="40"/>
    </location>
</feature>
<dbReference type="InterPro" id="IPR036514">
    <property type="entry name" value="SGNH_hydro_sf"/>
</dbReference>
<dbReference type="RefSeq" id="XP_006666916.1">
    <property type="nucleotide sequence ID" value="XM_006666853.1"/>
</dbReference>
<name>G3J6L1_CORMM</name>
<dbReference type="InterPro" id="IPR012334">
    <property type="entry name" value="Pectin_lyas_fold"/>
</dbReference>
<keyword evidence="2" id="KW-0812">Transmembrane</keyword>
<dbReference type="Gene3D" id="2.160.20.10">
    <property type="entry name" value="Single-stranded right-handed beta-helix, Pectin lyase-like"/>
    <property type="match status" value="2"/>
</dbReference>
<dbReference type="InterPro" id="IPR011050">
    <property type="entry name" value="Pectin_lyase_fold/virulence"/>
</dbReference>
<dbReference type="GO" id="GO:0016788">
    <property type="term" value="F:hydrolase activity, acting on ester bonds"/>
    <property type="evidence" value="ECO:0007669"/>
    <property type="project" value="InterPro"/>
</dbReference>
<dbReference type="GeneID" id="18163728"/>
<gene>
    <name evidence="4" type="ORF">CCM_01698</name>
</gene>
<reference evidence="4 5" key="1">
    <citation type="journal article" date="2011" name="Genome Biol.">
        <title>Genome sequence of the insect pathogenic fungus Cordyceps militaris, a valued traditional Chinese medicine.</title>
        <authorList>
            <person name="Zheng P."/>
            <person name="Xia Y."/>
            <person name="Xiao G."/>
            <person name="Xiong C."/>
            <person name="Hu X."/>
            <person name="Zhang S."/>
            <person name="Zheng H."/>
            <person name="Huang Y."/>
            <person name="Zhou Y."/>
            <person name="Wang S."/>
            <person name="Zhao G.P."/>
            <person name="Liu X."/>
            <person name="St Leger R.J."/>
            <person name="Wang C."/>
        </authorList>
    </citation>
    <scope>NUCLEOTIDE SEQUENCE [LARGE SCALE GENOMIC DNA]</scope>
    <source>
        <strain evidence="4 5">CM01</strain>
    </source>
</reference>
<dbReference type="VEuPathDB" id="FungiDB:CCM_01698"/>
<dbReference type="InterPro" id="IPR024535">
    <property type="entry name" value="RHGA/B-epi-like_pectate_lyase"/>
</dbReference>
<protein>
    <submittedName>
        <fullName evidence="4">LysM domain protein</fullName>
    </submittedName>
</protein>
<dbReference type="InterPro" id="IPR037460">
    <property type="entry name" value="SEST-like"/>
</dbReference>
<evidence type="ECO:0000256" key="2">
    <source>
        <dbReference type="SAM" id="Phobius"/>
    </source>
</evidence>
<dbReference type="PANTHER" id="PTHR37981">
    <property type="entry name" value="LIPASE 2"/>
    <property type="match status" value="1"/>
</dbReference>
<dbReference type="SUPFAM" id="SSF51126">
    <property type="entry name" value="Pectin lyase-like"/>
    <property type="match status" value="2"/>
</dbReference>
<dbReference type="PANTHER" id="PTHR37981:SF1">
    <property type="entry name" value="SGNH HYDROLASE-TYPE ESTERASE DOMAIN-CONTAINING PROTEIN"/>
    <property type="match status" value="1"/>
</dbReference>
<proteinExistence type="predicted"/>
<dbReference type="CDD" id="cd01823">
    <property type="entry name" value="SEST_like"/>
    <property type="match status" value="1"/>
</dbReference>
<organism evidence="4 5">
    <name type="scientific">Cordyceps militaris (strain CM01)</name>
    <name type="common">Caterpillar fungus</name>
    <dbReference type="NCBI Taxonomy" id="983644"/>
    <lineage>
        <taxon>Eukaryota</taxon>
        <taxon>Fungi</taxon>
        <taxon>Dikarya</taxon>
        <taxon>Ascomycota</taxon>
        <taxon>Pezizomycotina</taxon>
        <taxon>Sordariomycetes</taxon>
        <taxon>Hypocreomycetidae</taxon>
        <taxon>Hypocreales</taxon>
        <taxon>Cordycipitaceae</taxon>
        <taxon>Cordyceps</taxon>
    </lineage>
</organism>
<dbReference type="CDD" id="cd23668">
    <property type="entry name" value="GH55_beta13glucanase-like"/>
    <property type="match status" value="1"/>
</dbReference>
<dbReference type="SUPFAM" id="SSF52266">
    <property type="entry name" value="SGNH hydrolase"/>
    <property type="match status" value="1"/>
</dbReference>
<keyword evidence="2" id="KW-1133">Transmembrane helix</keyword>
<dbReference type="OMA" id="WMGDITI"/>
<keyword evidence="2" id="KW-0472">Membrane</keyword>